<proteinExistence type="predicted"/>
<gene>
    <name evidence="1" type="ORF">UFOPK3381_01169</name>
</gene>
<dbReference type="Gene3D" id="3.90.1720.10">
    <property type="entry name" value="endopeptidase domain like (from Nostoc punctiforme)"/>
    <property type="match status" value="1"/>
</dbReference>
<name>A0A6J7E541_9ZZZZ</name>
<protein>
    <submittedName>
        <fullName evidence="1">Unannotated protein</fullName>
    </submittedName>
</protein>
<evidence type="ECO:0000313" key="1">
    <source>
        <dbReference type="EMBL" id="CAB4877781.1"/>
    </source>
</evidence>
<organism evidence="1">
    <name type="scientific">freshwater metagenome</name>
    <dbReference type="NCBI Taxonomy" id="449393"/>
    <lineage>
        <taxon>unclassified sequences</taxon>
        <taxon>metagenomes</taxon>
        <taxon>ecological metagenomes</taxon>
    </lineage>
</organism>
<reference evidence="1" key="1">
    <citation type="submission" date="2020-05" db="EMBL/GenBank/DDBJ databases">
        <authorList>
            <person name="Chiriac C."/>
            <person name="Salcher M."/>
            <person name="Ghai R."/>
            <person name="Kavagutti S V."/>
        </authorList>
    </citation>
    <scope>NUCLEOTIDE SEQUENCE</scope>
</reference>
<sequence>MGMERLVASTRSFSAQKIGTRRHESAVKVAKGGVSLLALVALGLSLGTPSAQASESTGETRSKVVKLAQSFDQFHTKYRAYGWRGASGYPVCNRFTQSVHRGSCQPWCADFVDYVWSTSGVPHPSYGSVAPWAVWSKSPARHLWHPVILGTFTAPNFHPQPGDLMVYGSSHIAIYVGGSGRSTISTHGNFPDGVYTYPNMVTNTGKPSGTYLTGYIQMPSVPVHPTTSTTVTTVPAVTTTTVS</sequence>
<dbReference type="EMBL" id="CAFBLN010000070">
    <property type="protein sequence ID" value="CAB4877781.1"/>
    <property type="molecule type" value="Genomic_DNA"/>
</dbReference>
<dbReference type="AlphaFoldDB" id="A0A6J7E541"/>
<accession>A0A6J7E541</accession>